<feature type="coiled-coil region" evidence="3">
    <location>
        <begin position="214"/>
        <end position="241"/>
    </location>
</feature>
<gene>
    <name evidence="5" type="ordered locus">M5M_10905</name>
</gene>
<proteinExistence type="inferred from homology"/>
<dbReference type="NCBIfam" id="TIGR01845">
    <property type="entry name" value="outer_NodT"/>
    <property type="match status" value="1"/>
</dbReference>
<protein>
    <submittedName>
        <fullName evidence="5">Outer membrane efflux protein</fullName>
    </submittedName>
</protein>
<dbReference type="STRING" id="1117647.M5M_10905"/>
<dbReference type="Gene3D" id="2.20.200.10">
    <property type="entry name" value="Outer membrane efflux proteins (OEP)"/>
    <property type="match status" value="1"/>
</dbReference>
<keyword evidence="2" id="KW-0449">Lipoprotein</keyword>
<dbReference type="GO" id="GO:0015562">
    <property type="term" value="F:efflux transmembrane transporter activity"/>
    <property type="evidence" value="ECO:0007669"/>
    <property type="project" value="InterPro"/>
</dbReference>
<evidence type="ECO:0000256" key="2">
    <source>
        <dbReference type="RuleBase" id="RU362097"/>
    </source>
</evidence>
<dbReference type="SUPFAM" id="SSF56954">
    <property type="entry name" value="Outer membrane efflux proteins (OEP)"/>
    <property type="match status" value="1"/>
</dbReference>
<dbReference type="eggNOG" id="COG1538">
    <property type="taxonomic scope" value="Bacteria"/>
</dbReference>
<dbReference type="EMBL" id="CP003746">
    <property type="protein sequence ID" value="AFU99360.1"/>
    <property type="molecule type" value="Genomic_DNA"/>
</dbReference>
<evidence type="ECO:0000256" key="3">
    <source>
        <dbReference type="SAM" id="Coils"/>
    </source>
</evidence>
<keyword evidence="2" id="KW-1134">Transmembrane beta strand</keyword>
<dbReference type="Proteomes" id="UP000000466">
    <property type="component" value="Chromosome"/>
</dbReference>
<dbReference type="InterPro" id="IPR010131">
    <property type="entry name" value="MdtP/NodT-like"/>
</dbReference>
<evidence type="ECO:0000256" key="1">
    <source>
        <dbReference type="ARBA" id="ARBA00007613"/>
    </source>
</evidence>
<sequence length="463" mass="50062">MRVLSLAVAALLGACALGPEHETPAQNTPEDYYLVEQRSAPQADNLAAMQWQQIYVDTELSGFLNTALANNPDLQTARLQLARAEAARRVARAPLFPHINANAGAEREQKSEQDSPGSAPIDEYTLGLGVSWELDLWGVNRRAAERADAELDAARFSHYDVQVALIAAVATTYFDLLDAHNRLLITQDTVSAREKALRILELRKQGGIISGLDVRQAEVALAQARSRVPALEDEILALENSFNLLLGRAPQALPLTRTLGDMALPDQLPVGLPAELLQRRPDIRAADARLHSATAGIGVAKGALFPRIQLTGSIGQTSNELDTLLQSSANGWTLAGSLLQPVFNSGANLANLELARNSQAQALLNYESTVRVALVEVSNALQGYDSATRILGTTEQLMQSTRAYLRLAQLQYGEGVLGYLDVLDAQRQLFDAELTLSGARTIQLQALVQLYRALGGGWEPPTP</sequence>
<keyword evidence="2" id="KW-0472">Membrane</keyword>
<evidence type="ECO:0000313" key="5">
    <source>
        <dbReference type="EMBL" id="AFU99360.1"/>
    </source>
</evidence>
<keyword evidence="2" id="KW-0564">Palmitate</keyword>
<comment type="subcellular location">
    <subcellularLocation>
        <location evidence="2">Cell outer membrane</location>
        <topology evidence="2">Lipid-anchor</topology>
    </subcellularLocation>
</comment>
<comment type="similarity">
    <text evidence="1 2">Belongs to the outer membrane factor (OMF) (TC 1.B.17) family.</text>
</comment>
<dbReference type="KEGG" id="saga:M5M_10905"/>
<dbReference type="PANTHER" id="PTHR30203">
    <property type="entry name" value="OUTER MEMBRANE CATION EFFLUX PROTEIN"/>
    <property type="match status" value="1"/>
</dbReference>
<dbReference type="AlphaFoldDB" id="K4KMA0"/>
<organism evidence="5 6">
    <name type="scientific">Simiduia agarivorans (strain DSM 21679 / JCM 13881 / BCRC 17597 / SA1)</name>
    <dbReference type="NCBI Taxonomy" id="1117647"/>
    <lineage>
        <taxon>Bacteria</taxon>
        <taxon>Pseudomonadati</taxon>
        <taxon>Pseudomonadota</taxon>
        <taxon>Gammaproteobacteria</taxon>
        <taxon>Cellvibrionales</taxon>
        <taxon>Cellvibrionaceae</taxon>
        <taxon>Simiduia</taxon>
    </lineage>
</organism>
<evidence type="ECO:0000256" key="4">
    <source>
        <dbReference type="SAM" id="MobiDB-lite"/>
    </source>
</evidence>
<dbReference type="PROSITE" id="PS51257">
    <property type="entry name" value="PROKAR_LIPOPROTEIN"/>
    <property type="match status" value="1"/>
</dbReference>
<evidence type="ECO:0000313" key="6">
    <source>
        <dbReference type="Proteomes" id="UP000000466"/>
    </source>
</evidence>
<reference evidence="5 6" key="1">
    <citation type="journal article" date="2013" name="Genome Announc.">
        <title>Complete genome sequence of Simiduia agarivorans SA1(T), a marine bacterium able to degrade a variety of polysaccharides.</title>
        <authorList>
            <person name="Lin S.Y."/>
            <person name="Shieh W.Y."/>
            <person name="Chen J.S."/>
            <person name="Tang S.L."/>
        </authorList>
    </citation>
    <scope>NUCLEOTIDE SEQUENCE [LARGE SCALE GENOMIC DNA]</scope>
    <source>
        <strain evidence="6">DSM 21679 / JCM 13881 / BCRC 17597 / SA1</strain>
    </source>
</reference>
<dbReference type="Gene3D" id="1.20.1600.10">
    <property type="entry name" value="Outer membrane efflux proteins (OEP)"/>
    <property type="match status" value="1"/>
</dbReference>
<feature type="region of interest" description="Disordered" evidence="4">
    <location>
        <begin position="101"/>
        <end position="121"/>
    </location>
</feature>
<keyword evidence="3" id="KW-0175">Coiled coil</keyword>
<accession>K4KMA0</accession>
<dbReference type="RefSeq" id="WP_015047524.1">
    <property type="nucleotide sequence ID" value="NC_018868.3"/>
</dbReference>
<keyword evidence="2" id="KW-0812">Transmembrane</keyword>
<dbReference type="PANTHER" id="PTHR30203:SF33">
    <property type="entry name" value="BLR4455 PROTEIN"/>
    <property type="match status" value="1"/>
</dbReference>
<dbReference type="OrthoDB" id="9770517at2"/>
<dbReference type="GO" id="GO:0009279">
    <property type="term" value="C:cell outer membrane"/>
    <property type="evidence" value="ECO:0007669"/>
    <property type="project" value="UniProtKB-SubCell"/>
</dbReference>
<dbReference type="HOGENOM" id="CLU_012817_13_3_6"/>
<name>K4KMA0_SIMAS</name>
<dbReference type="Pfam" id="PF02321">
    <property type="entry name" value="OEP"/>
    <property type="match status" value="2"/>
</dbReference>
<dbReference type="InterPro" id="IPR003423">
    <property type="entry name" value="OMP_efflux"/>
</dbReference>
<keyword evidence="6" id="KW-1185">Reference proteome</keyword>